<keyword evidence="2" id="KW-0808">Transferase</keyword>
<dbReference type="Pfam" id="PF14542">
    <property type="entry name" value="Acetyltransf_CG"/>
    <property type="match status" value="1"/>
</dbReference>
<evidence type="ECO:0000259" key="1">
    <source>
        <dbReference type="PROSITE" id="PS51729"/>
    </source>
</evidence>
<evidence type="ECO:0000313" key="2">
    <source>
        <dbReference type="EMBL" id="AYF97170.1"/>
    </source>
</evidence>
<dbReference type="CDD" id="cd04301">
    <property type="entry name" value="NAT_SF"/>
    <property type="match status" value="1"/>
</dbReference>
<feature type="domain" description="N-acetyltransferase" evidence="1">
    <location>
        <begin position="73"/>
        <end position="160"/>
    </location>
</feature>
<accession>A0A387BFA1</accession>
<dbReference type="Proteomes" id="UP000278886">
    <property type="component" value="Chromosome"/>
</dbReference>
<dbReference type="PROSITE" id="PS51729">
    <property type="entry name" value="GNAT_YJDJ"/>
    <property type="match status" value="1"/>
</dbReference>
<keyword evidence="3" id="KW-1185">Reference proteome</keyword>
<gene>
    <name evidence="2" type="ORF">D7I47_02190</name>
</gene>
<dbReference type="AlphaFoldDB" id="A0A387BFA1"/>
<dbReference type="PANTHER" id="PTHR31435">
    <property type="entry name" value="PROTEIN NATD1"/>
    <property type="match status" value="1"/>
</dbReference>
<protein>
    <submittedName>
        <fullName evidence="2">N-acetyltransferase</fullName>
    </submittedName>
</protein>
<evidence type="ECO:0000313" key="3">
    <source>
        <dbReference type="Proteomes" id="UP000278886"/>
    </source>
</evidence>
<name>A0A387BFA1_9MICO</name>
<sequence>MSCSPPRTPCSCPPASTIGSAMSADSFEYPDAAGYPDGMGFLDEGTTPGRAPSVGSAQFLTPSAEADVDLRVVDDSATEEYHAVIGDREVGVIRYSRLSGSPTVLRSTYVDPQLRGLGIGTAFVAHVLDERRERGERVIVQCPMIRAFVESHREYADVVVR</sequence>
<dbReference type="InterPro" id="IPR045057">
    <property type="entry name" value="Gcn5-rel_NAT"/>
</dbReference>
<dbReference type="GO" id="GO:0016740">
    <property type="term" value="F:transferase activity"/>
    <property type="evidence" value="ECO:0007669"/>
    <property type="project" value="UniProtKB-KW"/>
</dbReference>
<reference evidence="3" key="1">
    <citation type="submission" date="2018-09" db="EMBL/GenBank/DDBJ databases">
        <title>Genome sequencing of strain 2DFWR-13.</title>
        <authorList>
            <person name="Heo J."/>
            <person name="Kim S.-J."/>
            <person name="Kwon S.-W."/>
        </authorList>
    </citation>
    <scope>NUCLEOTIDE SEQUENCE [LARGE SCALE GENOMIC DNA]</scope>
    <source>
        <strain evidence="3">2DFWR-13</strain>
    </source>
</reference>
<dbReference type="InterPro" id="IPR031165">
    <property type="entry name" value="GNAT_YJDJ"/>
</dbReference>
<dbReference type="Gene3D" id="3.40.630.30">
    <property type="match status" value="1"/>
</dbReference>
<dbReference type="EMBL" id="CP032630">
    <property type="protein sequence ID" value="AYF97170.1"/>
    <property type="molecule type" value="Genomic_DNA"/>
</dbReference>
<organism evidence="2 3">
    <name type="scientific">Protaetiibacter intestinalis</name>
    <dbReference type="NCBI Taxonomy" id="2419774"/>
    <lineage>
        <taxon>Bacteria</taxon>
        <taxon>Bacillati</taxon>
        <taxon>Actinomycetota</taxon>
        <taxon>Actinomycetes</taxon>
        <taxon>Micrococcales</taxon>
        <taxon>Microbacteriaceae</taxon>
        <taxon>Protaetiibacter</taxon>
    </lineage>
</organism>
<dbReference type="PANTHER" id="PTHR31435:SF10">
    <property type="entry name" value="BSR4717 PROTEIN"/>
    <property type="match status" value="1"/>
</dbReference>
<dbReference type="InterPro" id="IPR016181">
    <property type="entry name" value="Acyl_CoA_acyltransferase"/>
</dbReference>
<proteinExistence type="predicted"/>
<dbReference type="KEGG" id="lyd:D7I47_02190"/>
<dbReference type="SUPFAM" id="SSF55729">
    <property type="entry name" value="Acyl-CoA N-acyltransferases (Nat)"/>
    <property type="match status" value="1"/>
</dbReference>